<dbReference type="NCBIfam" id="TIGR00176">
    <property type="entry name" value="mobB"/>
    <property type="match status" value="1"/>
</dbReference>
<accession>A0ABN1G0W9</accession>
<proteinExistence type="predicted"/>
<keyword evidence="3" id="KW-1185">Reference proteome</keyword>
<sequence length="172" mass="18326">MRVIGLAGWSGAGKTTLLTKLIPCLRERGIGVSTVKHAHHEFDVDRPGKDSWLHREAGAEQVLVGSVRRWALMTELRGAPEPGLGFLLSRLSPVDLVVVEGFKRDRHPKIEVHRAANGKPWLHPDDPAIRAVAADAPPPPGCGLPSVALDDIAGVAELALRCAVDVEALVGG</sequence>
<dbReference type="PANTHER" id="PTHR40072:SF1">
    <property type="entry name" value="MOLYBDOPTERIN-GUANINE DINUCLEOTIDE BIOSYNTHESIS ADAPTER PROTEIN"/>
    <property type="match status" value="1"/>
</dbReference>
<dbReference type="InterPro" id="IPR052539">
    <property type="entry name" value="MGD_biosynthesis_adapter"/>
</dbReference>
<dbReference type="Pfam" id="PF03205">
    <property type="entry name" value="MobB"/>
    <property type="match status" value="1"/>
</dbReference>
<dbReference type="PANTHER" id="PTHR40072">
    <property type="entry name" value="MOLYBDOPTERIN-GUANINE DINUCLEOTIDE BIOSYNTHESIS ADAPTER PROTEIN-RELATED"/>
    <property type="match status" value="1"/>
</dbReference>
<dbReference type="EMBL" id="BAAAFZ010000079">
    <property type="protein sequence ID" value="GAA0601895.1"/>
    <property type="molecule type" value="Genomic_DNA"/>
</dbReference>
<dbReference type="InterPro" id="IPR027417">
    <property type="entry name" value="P-loop_NTPase"/>
</dbReference>
<feature type="domain" description="Molybdopterin-guanine dinucleotide biosynthesis protein B (MobB)" evidence="1">
    <location>
        <begin position="3"/>
        <end position="135"/>
    </location>
</feature>
<protein>
    <submittedName>
        <fullName evidence="2">Molybdopterin-guanine dinucleotide biosynthesis protein B</fullName>
    </submittedName>
</protein>
<dbReference type="CDD" id="cd03116">
    <property type="entry name" value="MobB"/>
    <property type="match status" value="1"/>
</dbReference>
<reference evidence="2 3" key="1">
    <citation type="journal article" date="2019" name="Int. J. Syst. Evol. Microbiol.">
        <title>The Global Catalogue of Microorganisms (GCM) 10K type strain sequencing project: providing services to taxonomists for standard genome sequencing and annotation.</title>
        <authorList>
            <consortium name="The Broad Institute Genomics Platform"/>
            <consortium name="The Broad Institute Genome Sequencing Center for Infectious Disease"/>
            <person name="Wu L."/>
            <person name="Ma J."/>
        </authorList>
    </citation>
    <scope>NUCLEOTIDE SEQUENCE [LARGE SCALE GENOMIC DNA]</scope>
    <source>
        <strain evidence="2 3">JCM 9933</strain>
    </source>
</reference>
<gene>
    <name evidence="2" type="primary">mobB</name>
    <name evidence="2" type="ORF">GCM10009416_44700</name>
</gene>
<dbReference type="Gene3D" id="3.40.50.300">
    <property type="entry name" value="P-loop containing nucleotide triphosphate hydrolases"/>
    <property type="match status" value="1"/>
</dbReference>
<name>A0ABN1G0W9_9PROT</name>
<evidence type="ECO:0000259" key="1">
    <source>
        <dbReference type="Pfam" id="PF03205"/>
    </source>
</evidence>
<organism evidence="2 3">
    <name type="scientific">Craurococcus roseus</name>
    <dbReference type="NCBI Taxonomy" id="77585"/>
    <lineage>
        <taxon>Bacteria</taxon>
        <taxon>Pseudomonadati</taxon>
        <taxon>Pseudomonadota</taxon>
        <taxon>Alphaproteobacteria</taxon>
        <taxon>Acetobacterales</taxon>
        <taxon>Acetobacteraceae</taxon>
        <taxon>Craurococcus</taxon>
    </lineage>
</organism>
<evidence type="ECO:0000313" key="3">
    <source>
        <dbReference type="Proteomes" id="UP001501588"/>
    </source>
</evidence>
<dbReference type="Proteomes" id="UP001501588">
    <property type="component" value="Unassembled WGS sequence"/>
</dbReference>
<dbReference type="SUPFAM" id="SSF52540">
    <property type="entry name" value="P-loop containing nucleoside triphosphate hydrolases"/>
    <property type="match status" value="1"/>
</dbReference>
<evidence type="ECO:0000313" key="2">
    <source>
        <dbReference type="EMBL" id="GAA0601895.1"/>
    </source>
</evidence>
<dbReference type="RefSeq" id="WP_343897640.1">
    <property type="nucleotide sequence ID" value="NZ_BAAAFZ010000079.1"/>
</dbReference>
<dbReference type="InterPro" id="IPR004435">
    <property type="entry name" value="MobB_dom"/>
</dbReference>
<comment type="caution">
    <text evidence="2">The sequence shown here is derived from an EMBL/GenBank/DDBJ whole genome shotgun (WGS) entry which is preliminary data.</text>
</comment>